<gene>
    <name evidence="1" type="ORF">EJ06DRAFT_234618</name>
</gene>
<dbReference type="Proteomes" id="UP000799640">
    <property type="component" value="Unassembled WGS sequence"/>
</dbReference>
<evidence type="ECO:0000313" key="1">
    <source>
        <dbReference type="EMBL" id="KAF2396317.1"/>
    </source>
</evidence>
<keyword evidence="2" id="KW-1185">Reference proteome</keyword>
<proteinExistence type="predicted"/>
<accession>A0A6G1HKF1</accession>
<organism evidence="1 2">
    <name type="scientific">Trichodelitschia bisporula</name>
    <dbReference type="NCBI Taxonomy" id="703511"/>
    <lineage>
        <taxon>Eukaryota</taxon>
        <taxon>Fungi</taxon>
        <taxon>Dikarya</taxon>
        <taxon>Ascomycota</taxon>
        <taxon>Pezizomycotina</taxon>
        <taxon>Dothideomycetes</taxon>
        <taxon>Dothideomycetes incertae sedis</taxon>
        <taxon>Phaeotrichales</taxon>
        <taxon>Phaeotrichaceae</taxon>
        <taxon>Trichodelitschia</taxon>
    </lineage>
</organism>
<reference evidence="1" key="1">
    <citation type="journal article" date="2020" name="Stud. Mycol.">
        <title>101 Dothideomycetes genomes: a test case for predicting lifestyles and emergence of pathogens.</title>
        <authorList>
            <person name="Haridas S."/>
            <person name="Albert R."/>
            <person name="Binder M."/>
            <person name="Bloem J."/>
            <person name="Labutti K."/>
            <person name="Salamov A."/>
            <person name="Andreopoulos B."/>
            <person name="Baker S."/>
            <person name="Barry K."/>
            <person name="Bills G."/>
            <person name="Bluhm B."/>
            <person name="Cannon C."/>
            <person name="Castanera R."/>
            <person name="Culley D."/>
            <person name="Daum C."/>
            <person name="Ezra D."/>
            <person name="Gonzalez J."/>
            <person name="Henrissat B."/>
            <person name="Kuo A."/>
            <person name="Liang C."/>
            <person name="Lipzen A."/>
            <person name="Lutzoni F."/>
            <person name="Magnuson J."/>
            <person name="Mondo S."/>
            <person name="Nolan M."/>
            <person name="Ohm R."/>
            <person name="Pangilinan J."/>
            <person name="Park H.-J."/>
            <person name="Ramirez L."/>
            <person name="Alfaro M."/>
            <person name="Sun H."/>
            <person name="Tritt A."/>
            <person name="Yoshinaga Y."/>
            <person name="Zwiers L.-H."/>
            <person name="Turgeon B."/>
            <person name="Goodwin S."/>
            <person name="Spatafora J."/>
            <person name="Crous P."/>
            <person name="Grigoriev I."/>
        </authorList>
    </citation>
    <scope>NUCLEOTIDE SEQUENCE</scope>
    <source>
        <strain evidence="1">CBS 262.69</strain>
    </source>
</reference>
<evidence type="ECO:0000313" key="2">
    <source>
        <dbReference type="Proteomes" id="UP000799640"/>
    </source>
</evidence>
<dbReference type="AlphaFoldDB" id="A0A6G1HKF1"/>
<dbReference type="EMBL" id="ML996707">
    <property type="protein sequence ID" value="KAF2396317.1"/>
    <property type="molecule type" value="Genomic_DNA"/>
</dbReference>
<protein>
    <submittedName>
        <fullName evidence="1">Uncharacterized protein</fullName>
    </submittedName>
</protein>
<name>A0A6G1HKF1_9PEZI</name>
<sequence length="187" mass="20228">MIEHPGPPYSLSFGSPNAASCSAFKRSGFNRSHYTKMVHLKSLWVKSDMSSSRVNCDTRYGARPRQGAGIESVRVGGECWRRSVHDIDDRFAASRGRGPCARPVNVCKARKAGGLAHGRARAPSPSVALRLLLSSSVERGGKNFDLSVLISSTTAFPSGAYPCMWYEQVSIIASSINSINFLSSSRS</sequence>